<keyword evidence="2" id="KW-0539">Nucleus</keyword>
<sequence length="345" mass="36683">MEKDLFGLNTKDPVVVKEEAVEGWDQDSAFSKGSGVQCPLSNADAFDTTHKRLTVHDGQGGTHFPMTTYPMQHDVLPMHFSHDVKMHPAANQPISVSMGNPLFKTHFAGAGQNFAGTTMKQQFLGRIPVTAPISVLPSLGSIAGTTEPWSCFKSSGSPQLTIFYAGTVQVYDGISPEKAQAIMFLAGNGLGAASNTGQPRAQVQVPPSKQAGGDCLLVNKPNNPPLCSGLSSPMSVSSHPVGQSGAGCSNEELAVRPMSGVSGTPVSKFDSPKIVTSRGPVAATTMISSGMASLLIWLILEKVSEHGNHPQIWTHRKYMDGQDFIRLSLGLLKKLVRFCGCFTCL</sequence>
<comment type="domain">
    <text evidence="2">The jas domain is required for interaction with COI1.</text>
</comment>
<evidence type="ECO:0000313" key="5">
    <source>
        <dbReference type="Proteomes" id="UP000585474"/>
    </source>
</evidence>
<reference evidence="4 5" key="1">
    <citation type="submission" date="2019-07" db="EMBL/GenBank/DDBJ databases">
        <title>De Novo Assembly of kiwifruit Actinidia rufa.</title>
        <authorList>
            <person name="Sugita-Konishi S."/>
            <person name="Sato K."/>
            <person name="Mori E."/>
            <person name="Abe Y."/>
            <person name="Kisaki G."/>
            <person name="Hamano K."/>
            <person name="Suezawa K."/>
            <person name="Otani M."/>
            <person name="Fukuda T."/>
            <person name="Manabe T."/>
            <person name="Gomi K."/>
            <person name="Tabuchi M."/>
            <person name="Akimitsu K."/>
            <person name="Kataoka I."/>
        </authorList>
    </citation>
    <scope>NUCLEOTIDE SEQUENCE [LARGE SCALE GENOMIC DNA]</scope>
    <source>
        <strain evidence="5">cv. Fuchu</strain>
    </source>
</reference>
<dbReference type="GO" id="GO:0031347">
    <property type="term" value="P:regulation of defense response"/>
    <property type="evidence" value="ECO:0007669"/>
    <property type="project" value="UniProtKB-UniRule"/>
</dbReference>
<comment type="function">
    <text evidence="2">Repressor of jasmonate responses.</text>
</comment>
<comment type="subcellular location">
    <subcellularLocation>
        <location evidence="2">Nucleus</location>
    </subcellularLocation>
</comment>
<dbReference type="OrthoDB" id="1939212at2759"/>
<dbReference type="InterPro" id="IPR040390">
    <property type="entry name" value="TIFY/JAZ"/>
</dbReference>
<dbReference type="GO" id="GO:0005634">
    <property type="term" value="C:nucleus"/>
    <property type="evidence" value="ECO:0007669"/>
    <property type="project" value="UniProtKB-SubCell"/>
</dbReference>
<dbReference type="GO" id="GO:0009611">
    <property type="term" value="P:response to wounding"/>
    <property type="evidence" value="ECO:0007669"/>
    <property type="project" value="UniProtKB-UniRule"/>
</dbReference>
<evidence type="ECO:0000256" key="2">
    <source>
        <dbReference type="RuleBase" id="RU369065"/>
    </source>
</evidence>
<dbReference type="EMBL" id="BJWL01000029">
    <property type="protein sequence ID" value="GFZ21278.1"/>
    <property type="molecule type" value="Genomic_DNA"/>
</dbReference>
<evidence type="ECO:0000313" key="4">
    <source>
        <dbReference type="EMBL" id="GFZ21278.1"/>
    </source>
</evidence>
<gene>
    <name evidence="4" type="ORF">Acr_29g0004400</name>
</gene>
<dbReference type="Proteomes" id="UP000585474">
    <property type="component" value="Unassembled WGS sequence"/>
</dbReference>
<protein>
    <recommendedName>
        <fullName evidence="2">Protein TIFY</fullName>
    </recommendedName>
    <alternativeName>
        <fullName evidence="2">Jasmonate ZIM domain-containing protein</fullName>
    </alternativeName>
</protein>
<dbReference type="AlphaFoldDB" id="A0A7J0HDY8"/>
<dbReference type="InterPro" id="IPR010399">
    <property type="entry name" value="Tify_dom"/>
</dbReference>
<dbReference type="GO" id="GO:2000022">
    <property type="term" value="P:regulation of jasmonic acid mediated signaling pathway"/>
    <property type="evidence" value="ECO:0007669"/>
    <property type="project" value="UniProtKB-UniRule"/>
</dbReference>
<evidence type="ECO:0000259" key="3">
    <source>
        <dbReference type="PROSITE" id="PS51320"/>
    </source>
</evidence>
<dbReference type="PROSITE" id="PS51320">
    <property type="entry name" value="TIFY"/>
    <property type="match status" value="1"/>
</dbReference>
<proteinExistence type="inferred from homology"/>
<dbReference type="SMART" id="SM00979">
    <property type="entry name" value="TIFY"/>
    <property type="match status" value="1"/>
</dbReference>
<feature type="domain" description="Tify" evidence="3">
    <location>
        <begin position="153"/>
        <end position="188"/>
    </location>
</feature>
<dbReference type="PANTHER" id="PTHR33077">
    <property type="entry name" value="PROTEIN TIFY 4A-RELATED-RELATED"/>
    <property type="match status" value="1"/>
</dbReference>
<accession>A0A7J0HDY8</accession>
<name>A0A7J0HDY8_9ERIC</name>
<dbReference type="PANTHER" id="PTHR33077:SF90">
    <property type="entry name" value="PROTEIN TIFY 7"/>
    <property type="match status" value="1"/>
</dbReference>
<dbReference type="Pfam" id="PF06200">
    <property type="entry name" value="tify"/>
    <property type="match status" value="1"/>
</dbReference>
<comment type="caution">
    <text evidence="4">The sequence shown here is derived from an EMBL/GenBank/DDBJ whole genome shotgun (WGS) entry which is preliminary data.</text>
</comment>
<comment type="similarity">
    <text evidence="1 2">Belongs to the TIFY/JAZ family.</text>
</comment>
<organism evidence="4 5">
    <name type="scientific">Actinidia rufa</name>
    <dbReference type="NCBI Taxonomy" id="165716"/>
    <lineage>
        <taxon>Eukaryota</taxon>
        <taxon>Viridiplantae</taxon>
        <taxon>Streptophyta</taxon>
        <taxon>Embryophyta</taxon>
        <taxon>Tracheophyta</taxon>
        <taxon>Spermatophyta</taxon>
        <taxon>Magnoliopsida</taxon>
        <taxon>eudicotyledons</taxon>
        <taxon>Gunneridae</taxon>
        <taxon>Pentapetalae</taxon>
        <taxon>asterids</taxon>
        <taxon>Ericales</taxon>
        <taxon>Actinidiaceae</taxon>
        <taxon>Actinidia</taxon>
    </lineage>
</organism>
<keyword evidence="5" id="KW-1185">Reference proteome</keyword>
<keyword evidence="2" id="KW-1184">Jasmonic acid signaling pathway</keyword>
<evidence type="ECO:0000256" key="1">
    <source>
        <dbReference type="ARBA" id="ARBA00008614"/>
    </source>
</evidence>